<comment type="similarity">
    <text evidence="1">Belongs to the PspA/Vipp/IM30 family.</text>
</comment>
<evidence type="ECO:0000313" key="3">
    <source>
        <dbReference type="EMBL" id="SDY33050.1"/>
    </source>
</evidence>
<keyword evidence="2" id="KW-0175">Coiled coil</keyword>
<proteinExistence type="inferred from homology"/>
<dbReference type="PANTHER" id="PTHR31088:SF6">
    <property type="entry name" value="PHAGE SHOCK PROTEIN A"/>
    <property type="match status" value="1"/>
</dbReference>
<dbReference type="OrthoDB" id="9779630at2"/>
<protein>
    <submittedName>
        <fullName evidence="3">Phage shock protein A</fullName>
    </submittedName>
</protein>
<dbReference type="Pfam" id="PF04012">
    <property type="entry name" value="PspA_IM30"/>
    <property type="match status" value="1"/>
</dbReference>
<reference evidence="4" key="1">
    <citation type="submission" date="2016-10" db="EMBL/GenBank/DDBJ databases">
        <authorList>
            <person name="Varghese N."/>
            <person name="Submissions S."/>
        </authorList>
    </citation>
    <scope>NUCLEOTIDE SEQUENCE [LARGE SCALE GENOMIC DNA]</scope>
    <source>
        <strain evidence="4">SP</strain>
    </source>
</reference>
<dbReference type="AlphaFoldDB" id="A0A1H3IZ99"/>
<accession>A0A1H3IZ99</accession>
<dbReference type="STRING" id="1503961.SAMN05421736_101973"/>
<dbReference type="PANTHER" id="PTHR31088">
    <property type="entry name" value="MEMBRANE-ASSOCIATED PROTEIN VIPP1, CHLOROPLASTIC"/>
    <property type="match status" value="1"/>
</dbReference>
<gene>
    <name evidence="3" type="ORF">SAMN05421736_101973</name>
</gene>
<feature type="coiled-coil region" evidence="2">
    <location>
        <begin position="24"/>
        <end position="65"/>
    </location>
</feature>
<dbReference type="Proteomes" id="UP000198935">
    <property type="component" value="Unassembled WGS sequence"/>
</dbReference>
<evidence type="ECO:0000256" key="2">
    <source>
        <dbReference type="SAM" id="Coils"/>
    </source>
</evidence>
<organism evidence="3 4">
    <name type="scientific">Evansella caseinilytica</name>
    <dbReference type="NCBI Taxonomy" id="1503961"/>
    <lineage>
        <taxon>Bacteria</taxon>
        <taxon>Bacillati</taxon>
        <taxon>Bacillota</taxon>
        <taxon>Bacilli</taxon>
        <taxon>Bacillales</taxon>
        <taxon>Bacillaceae</taxon>
        <taxon>Evansella</taxon>
    </lineage>
</organism>
<dbReference type="EMBL" id="FNPI01000001">
    <property type="protein sequence ID" value="SDY33050.1"/>
    <property type="molecule type" value="Genomic_DNA"/>
</dbReference>
<feature type="coiled-coil region" evidence="2">
    <location>
        <begin position="99"/>
        <end position="133"/>
    </location>
</feature>
<name>A0A1H3IZ99_9BACI</name>
<sequence>MFHLFRRINRLLRFPFMGSGDDPEKMLEQYLLEMKQRIAEAENTLTKLLAEQKRFVKQIEGAEQKLDRRKQQAVEALSSGKEDFAQTVLEDKALLHREILHLQGLHENTTAQLQELKEKLQKMKASYQQLSFKADAFTSKALLVQRSELLQGPFQPKQLDWVENNTNHATSPFKGRLQEDHRPGFDTGLVADQAELRKEAAKELQQLKEMIKQKK</sequence>
<evidence type="ECO:0000256" key="1">
    <source>
        <dbReference type="ARBA" id="ARBA00043985"/>
    </source>
</evidence>
<keyword evidence="4" id="KW-1185">Reference proteome</keyword>
<dbReference type="InterPro" id="IPR007157">
    <property type="entry name" value="PspA_VIPP1"/>
</dbReference>
<evidence type="ECO:0000313" key="4">
    <source>
        <dbReference type="Proteomes" id="UP000198935"/>
    </source>
</evidence>